<dbReference type="EMBL" id="JAASQR010000004">
    <property type="protein sequence ID" value="NIJ17788.1"/>
    <property type="molecule type" value="Genomic_DNA"/>
</dbReference>
<protein>
    <submittedName>
        <fullName evidence="1">Uncharacterized protein</fullName>
    </submittedName>
</protein>
<evidence type="ECO:0000313" key="1">
    <source>
        <dbReference type="EMBL" id="NIJ17788.1"/>
    </source>
</evidence>
<sequence length="38" mass="4322">MNEERSAEIVRAMLVIGGAYHDFDMVRRRLLAGARMAD</sequence>
<reference evidence="1 2" key="1">
    <citation type="submission" date="2020-03" db="EMBL/GenBank/DDBJ databases">
        <title>Genomic Encyclopedia of Type Strains, Phase IV (KMG-IV): sequencing the most valuable type-strain genomes for metagenomic binning, comparative biology and taxonomic classification.</title>
        <authorList>
            <person name="Goeker M."/>
        </authorList>
    </citation>
    <scope>NUCLEOTIDE SEQUENCE [LARGE SCALE GENOMIC DNA]</scope>
    <source>
        <strain evidence="1 2">DSM 21299</strain>
    </source>
</reference>
<organism evidence="1 2">
    <name type="scientific">Sphingobium vermicomposti</name>
    <dbReference type="NCBI Taxonomy" id="529005"/>
    <lineage>
        <taxon>Bacteria</taxon>
        <taxon>Pseudomonadati</taxon>
        <taxon>Pseudomonadota</taxon>
        <taxon>Alphaproteobacteria</taxon>
        <taxon>Sphingomonadales</taxon>
        <taxon>Sphingomonadaceae</taxon>
        <taxon>Sphingobium</taxon>
    </lineage>
</organism>
<gene>
    <name evidence="1" type="ORF">FHS54_002788</name>
</gene>
<evidence type="ECO:0000313" key="2">
    <source>
        <dbReference type="Proteomes" id="UP000576821"/>
    </source>
</evidence>
<dbReference type="AlphaFoldDB" id="A0A846M979"/>
<keyword evidence="2" id="KW-1185">Reference proteome</keyword>
<name>A0A846M979_9SPHN</name>
<proteinExistence type="predicted"/>
<dbReference type="Proteomes" id="UP000576821">
    <property type="component" value="Unassembled WGS sequence"/>
</dbReference>
<accession>A0A846M979</accession>
<comment type="caution">
    <text evidence="1">The sequence shown here is derived from an EMBL/GenBank/DDBJ whole genome shotgun (WGS) entry which is preliminary data.</text>
</comment>